<keyword evidence="7 8" id="KW-0472">Membrane</keyword>
<feature type="transmembrane region" description="Helical" evidence="9">
    <location>
        <begin position="346"/>
        <end position="366"/>
    </location>
</feature>
<feature type="transmembrane region" description="Helical" evidence="9">
    <location>
        <begin position="144"/>
        <end position="168"/>
    </location>
</feature>
<dbReference type="InterPro" id="IPR006043">
    <property type="entry name" value="NCS2"/>
</dbReference>
<comment type="similarity">
    <text evidence="2 8">Belongs to the nucleobase:cation symporter-2 (NCS2) (TC 2.A.40) family. Azg-like subfamily.</text>
</comment>
<accession>A0A9D1AM39</accession>
<reference evidence="10" key="2">
    <citation type="journal article" date="2021" name="PeerJ">
        <title>Extensive microbial diversity within the chicken gut microbiome revealed by metagenomics and culture.</title>
        <authorList>
            <person name="Gilroy R."/>
            <person name="Ravi A."/>
            <person name="Getino M."/>
            <person name="Pursley I."/>
            <person name="Horton D.L."/>
            <person name="Alikhan N.F."/>
            <person name="Baker D."/>
            <person name="Gharbi K."/>
            <person name="Hall N."/>
            <person name="Watson M."/>
            <person name="Adriaenssens E.M."/>
            <person name="Foster-Nyarko E."/>
            <person name="Jarju S."/>
            <person name="Secka A."/>
            <person name="Antonio M."/>
            <person name="Oren A."/>
            <person name="Chaudhuri R.R."/>
            <person name="La Ragione R."/>
            <person name="Hildebrand F."/>
            <person name="Pallen M.J."/>
        </authorList>
    </citation>
    <scope>NUCLEOTIDE SEQUENCE</scope>
    <source>
        <strain evidence="10">ChiSxjej1B13-7958</strain>
    </source>
</reference>
<name>A0A9D1AM39_9FIRM</name>
<evidence type="ECO:0000256" key="6">
    <source>
        <dbReference type="ARBA" id="ARBA00022989"/>
    </source>
</evidence>
<evidence type="ECO:0000256" key="1">
    <source>
        <dbReference type="ARBA" id="ARBA00004651"/>
    </source>
</evidence>
<dbReference type="InterPro" id="IPR026033">
    <property type="entry name" value="Azg-like_bact_archaea"/>
</dbReference>
<evidence type="ECO:0000256" key="4">
    <source>
        <dbReference type="ARBA" id="ARBA00022475"/>
    </source>
</evidence>
<dbReference type="GO" id="GO:0005886">
    <property type="term" value="C:plasma membrane"/>
    <property type="evidence" value="ECO:0007669"/>
    <property type="project" value="UniProtKB-SubCell"/>
</dbReference>
<dbReference type="PANTHER" id="PTHR43337">
    <property type="entry name" value="XANTHINE/URACIL PERMEASE C887.17-RELATED"/>
    <property type="match status" value="1"/>
</dbReference>
<dbReference type="EMBL" id="DVGZ01000052">
    <property type="protein sequence ID" value="HIR47021.1"/>
    <property type="molecule type" value="Genomic_DNA"/>
</dbReference>
<dbReference type="PIRSF" id="PIRSF005353">
    <property type="entry name" value="PbuG"/>
    <property type="match status" value="1"/>
</dbReference>
<feature type="transmembrane region" description="Helical" evidence="9">
    <location>
        <begin position="444"/>
        <end position="465"/>
    </location>
</feature>
<dbReference type="Pfam" id="PF00860">
    <property type="entry name" value="Xan_ur_permease"/>
    <property type="match status" value="1"/>
</dbReference>
<keyword evidence="5 8" id="KW-0812">Transmembrane</keyword>
<feature type="transmembrane region" description="Helical" evidence="9">
    <location>
        <begin position="205"/>
        <end position="227"/>
    </location>
</feature>
<comment type="caution">
    <text evidence="10">The sequence shown here is derived from an EMBL/GenBank/DDBJ whole genome shotgun (WGS) entry which is preliminary data.</text>
</comment>
<feature type="transmembrane region" description="Helical" evidence="9">
    <location>
        <begin position="373"/>
        <end position="391"/>
    </location>
</feature>
<evidence type="ECO:0000256" key="2">
    <source>
        <dbReference type="ARBA" id="ARBA00005697"/>
    </source>
</evidence>
<dbReference type="GO" id="GO:0005345">
    <property type="term" value="F:purine nucleobase transmembrane transporter activity"/>
    <property type="evidence" value="ECO:0007669"/>
    <property type="project" value="TreeGrafter"/>
</dbReference>
<organism evidence="10 11">
    <name type="scientific">Candidatus Caccousia avicola</name>
    <dbReference type="NCBI Taxonomy" id="2840721"/>
    <lineage>
        <taxon>Bacteria</taxon>
        <taxon>Bacillati</taxon>
        <taxon>Bacillota</taxon>
        <taxon>Clostridia</taxon>
        <taxon>Eubacteriales</taxon>
        <taxon>Oscillospiraceae</taxon>
        <taxon>Oscillospiraceae incertae sedis</taxon>
        <taxon>Candidatus Caccousia</taxon>
    </lineage>
</organism>
<feature type="transmembrane region" description="Helical" evidence="9">
    <location>
        <begin position="180"/>
        <end position="198"/>
    </location>
</feature>
<dbReference type="InterPro" id="IPR045018">
    <property type="entry name" value="Azg-like"/>
</dbReference>
<evidence type="ECO:0000256" key="3">
    <source>
        <dbReference type="ARBA" id="ARBA00022448"/>
    </source>
</evidence>
<sequence length="466" mass="48828">MAGNKNGSALGKKDFFDLAGHGTNVKTEVIAGITTFLAMAYILAVNPSMLKETGMDQNAVFVATALSAALATFIMGFLANYPVALASGMGLNAYFTYTVCLGMGLGENAWKIALTAVLVEGLIFIVLSAFKFRETIVNGIPANLKYAITAGIGLFITLIGCKGAGIVVSNSSTLVGLGDFSSPTVVLALIGLIILGVLHHFRVKGAILISILVTWVLGIVAELGGWYQVNVEASVFSNIPSFSNYTPFPSLAPTFFQFDFGYVAENLMNFVIIVFAFLFVDLFDTVGTLVGVAAKGNLLDKDGKLPRAGKALMADAIGTVVGACLGTSTVTSFVESSAGVSEGGRTGLTAVVAGVLFLVAIPLYPIFTAIQGFATAPALIFVGLLMMTSVLKVKFDGDIADAIGAFLAIFMMPFTYSIANGIMFGMLAWVILKLLTGKAKDISPIMYGVGILFVIRIVTLVMHVAS</sequence>
<evidence type="ECO:0000256" key="5">
    <source>
        <dbReference type="ARBA" id="ARBA00022692"/>
    </source>
</evidence>
<evidence type="ECO:0000256" key="7">
    <source>
        <dbReference type="ARBA" id="ARBA00023136"/>
    </source>
</evidence>
<dbReference type="PANTHER" id="PTHR43337:SF1">
    <property type="entry name" value="XANTHINE_URACIL PERMEASE C887.17-RELATED"/>
    <property type="match status" value="1"/>
</dbReference>
<dbReference type="AlphaFoldDB" id="A0A9D1AM39"/>
<feature type="transmembrane region" description="Helical" evidence="9">
    <location>
        <begin position="112"/>
        <end position="132"/>
    </location>
</feature>
<reference evidence="10" key="1">
    <citation type="submission" date="2020-10" db="EMBL/GenBank/DDBJ databases">
        <authorList>
            <person name="Gilroy R."/>
        </authorList>
    </citation>
    <scope>NUCLEOTIDE SEQUENCE</scope>
    <source>
        <strain evidence="10">ChiSxjej1B13-7958</strain>
    </source>
</reference>
<feature type="transmembrane region" description="Helical" evidence="9">
    <location>
        <begin position="312"/>
        <end position="334"/>
    </location>
</feature>
<keyword evidence="6 8" id="KW-1133">Transmembrane helix</keyword>
<dbReference type="Proteomes" id="UP000824242">
    <property type="component" value="Unassembled WGS sequence"/>
</dbReference>
<keyword evidence="4 8" id="KW-1003">Cell membrane</keyword>
<proteinExistence type="inferred from homology"/>
<comment type="subcellular location">
    <subcellularLocation>
        <location evidence="1 8">Cell membrane</location>
        <topology evidence="1 8">Multi-pass membrane protein</topology>
    </subcellularLocation>
</comment>
<keyword evidence="3 8" id="KW-0813">Transport</keyword>
<feature type="transmembrane region" description="Helical" evidence="9">
    <location>
        <begin position="403"/>
        <end position="432"/>
    </location>
</feature>
<feature type="transmembrane region" description="Helical" evidence="9">
    <location>
        <begin position="267"/>
        <end position="292"/>
    </location>
</feature>
<evidence type="ECO:0000313" key="11">
    <source>
        <dbReference type="Proteomes" id="UP000824242"/>
    </source>
</evidence>
<evidence type="ECO:0000313" key="10">
    <source>
        <dbReference type="EMBL" id="HIR47021.1"/>
    </source>
</evidence>
<feature type="transmembrane region" description="Helical" evidence="9">
    <location>
        <begin position="29"/>
        <end position="47"/>
    </location>
</feature>
<evidence type="ECO:0000256" key="9">
    <source>
        <dbReference type="SAM" id="Phobius"/>
    </source>
</evidence>
<protein>
    <submittedName>
        <fullName evidence="10">NCS2 family permease</fullName>
    </submittedName>
</protein>
<evidence type="ECO:0000256" key="8">
    <source>
        <dbReference type="PIRNR" id="PIRNR005353"/>
    </source>
</evidence>
<feature type="transmembrane region" description="Helical" evidence="9">
    <location>
        <begin position="59"/>
        <end position="79"/>
    </location>
</feature>
<gene>
    <name evidence="10" type="ORF">IAB89_05095</name>
</gene>